<dbReference type="RefSeq" id="WP_064104228.1">
    <property type="nucleotide sequence ID" value="NZ_LXSF01000002.1"/>
</dbReference>
<dbReference type="InterPro" id="IPR004304">
    <property type="entry name" value="FmdA_AmdA"/>
</dbReference>
<protein>
    <submittedName>
        <fullName evidence="1">Acetamidase</fullName>
    </submittedName>
</protein>
<gene>
    <name evidence="1" type="ORF">A7P85_03805</name>
</gene>
<dbReference type="Gene3D" id="3.10.28.20">
    <property type="entry name" value="Acetamidase/Formamidase-like domains"/>
    <property type="match status" value="1"/>
</dbReference>
<reference evidence="2" key="1">
    <citation type="submission" date="2016-05" db="EMBL/GenBank/DDBJ databases">
        <title>Draft genome of Corynebacterium afermentans subsp. afermentans LCDC 88199T.</title>
        <authorList>
            <person name="Bernier A.-M."/>
            <person name="Bernard K."/>
        </authorList>
    </citation>
    <scope>NUCLEOTIDE SEQUENCE [LARGE SCALE GENOMIC DNA]</scope>
    <source>
        <strain evidence="2">NML01-0328</strain>
    </source>
</reference>
<dbReference type="Gene3D" id="2.60.120.580">
    <property type="entry name" value="Acetamidase/Formamidase-like domains"/>
    <property type="match status" value="1"/>
</dbReference>
<dbReference type="EMBL" id="LXSF01000002">
    <property type="protein sequence ID" value="OAM17477.1"/>
    <property type="molecule type" value="Genomic_DNA"/>
</dbReference>
<evidence type="ECO:0000313" key="2">
    <source>
        <dbReference type="Proteomes" id="UP000078003"/>
    </source>
</evidence>
<proteinExistence type="predicted"/>
<sequence length="302" mass="31511">MTTLSTIPASQTVFAMSPDNAPVLRAASGSRVRFETCDCFTDQIQTAADTFDNLDWNRINPATGPLFVEGAEPGDTLRVHIRRIELGKQAVLATLPGAGVAGNRLERGRIDIVPVEDDHVVLFGKVRLPLNPMIGVIGTAPAEGAISCGTPDSHGGNMDTKIIAEGTTLLLPVNVPGALLAMGDLHAGMGDGEVGISGLEIKGAVEVDVSVIKGRPYPLPLAVTADCCYTIASSPDLDQAAETATLMATDLLTAHGGLDTNQAIALQSIAGDLQVCQVVDPNKTCRFALPRTVTEQLGIELP</sequence>
<dbReference type="Gene3D" id="2.40.10.120">
    <property type="match status" value="1"/>
</dbReference>
<name>A0A1A9RGP6_EIKCO</name>
<dbReference type="Pfam" id="PF03069">
    <property type="entry name" value="FmdA_AmdA"/>
    <property type="match status" value="2"/>
</dbReference>
<dbReference type="AlphaFoldDB" id="A0A1A9RGP6"/>
<dbReference type="GO" id="GO:0016811">
    <property type="term" value="F:hydrolase activity, acting on carbon-nitrogen (but not peptide) bonds, in linear amides"/>
    <property type="evidence" value="ECO:0007669"/>
    <property type="project" value="InterPro"/>
</dbReference>
<organism evidence="1 2">
    <name type="scientific">Eikenella corrodens</name>
    <dbReference type="NCBI Taxonomy" id="539"/>
    <lineage>
        <taxon>Bacteria</taxon>
        <taxon>Pseudomonadati</taxon>
        <taxon>Pseudomonadota</taxon>
        <taxon>Betaproteobacteria</taxon>
        <taxon>Neisseriales</taxon>
        <taxon>Neisseriaceae</taxon>
        <taxon>Eikenella</taxon>
    </lineage>
</organism>
<dbReference type="PANTHER" id="PTHR31891">
    <property type="entry name" value="FORMAMIDASE C869.04-RELATED"/>
    <property type="match status" value="1"/>
</dbReference>
<dbReference type="Proteomes" id="UP000078003">
    <property type="component" value="Unassembled WGS sequence"/>
</dbReference>
<comment type="caution">
    <text evidence="1">The sequence shown here is derived from an EMBL/GenBank/DDBJ whole genome shotgun (WGS) entry which is preliminary data.</text>
</comment>
<dbReference type="SUPFAM" id="SSF141130">
    <property type="entry name" value="Acetamidase/Formamidase-like"/>
    <property type="match status" value="1"/>
</dbReference>
<dbReference type="PANTHER" id="PTHR31891:SF1">
    <property type="entry name" value="FORMAMIDASE C869.04-RELATED"/>
    <property type="match status" value="1"/>
</dbReference>
<evidence type="ECO:0000313" key="1">
    <source>
        <dbReference type="EMBL" id="OAM17477.1"/>
    </source>
</evidence>
<accession>A0A1A9RGP6</accession>